<dbReference type="GO" id="GO:0004458">
    <property type="term" value="F:D-lactate dehydrogenase (cytochrome) activity"/>
    <property type="evidence" value="ECO:0007669"/>
    <property type="project" value="TreeGrafter"/>
</dbReference>
<dbReference type="GO" id="GO:1903457">
    <property type="term" value="P:lactate catabolic process"/>
    <property type="evidence" value="ECO:0007669"/>
    <property type="project" value="TreeGrafter"/>
</dbReference>
<evidence type="ECO:0000256" key="1">
    <source>
        <dbReference type="ARBA" id="ARBA00008000"/>
    </source>
</evidence>
<dbReference type="InterPro" id="IPR006094">
    <property type="entry name" value="Oxid_FAD_bind_N"/>
</dbReference>
<keyword evidence="3" id="KW-0274">FAD</keyword>
<keyword evidence="2" id="KW-0285">Flavoprotein</keyword>
<dbReference type="Proteomes" id="UP000242561">
    <property type="component" value="Chromosome"/>
</dbReference>
<dbReference type="Gene3D" id="3.30.465.10">
    <property type="match status" value="1"/>
</dbReference>
<dbReference type="AlphaFoldDB" id="A0A1L3J966"/>
<keyword evidence="6" id="KW-1185">Reference proteome</keyword>
<sequence length="529" mass="56932">MKIGHNMTTNIRNSLSNALYDSGVEVKNDAASLQFFAHDICDCGGELAAIITPKNIDELAKAVKAAHNEGAYIVPRGGGMSYTGGYTPKADGAVMVDLSQMDRILEIDEEDMTVTVEAGCTWAILYEALKPLGLRTPFWGTLSGLKASIGGGMSQNAIFWGTGRYGSAVNSCISMQVVLANGDILQTGNGKARPYGPDLTGIFLADTGALAIKAAITLRLIKEAKAHGFASFTFDHHHQFLAAMSDIIRADISTECFGFDPRLNAIRMQRDSLSSDVKALAGMMKAQKSIFGALKEGAKVIAAGRNFLKDAQFSMHVLAEGRIQAAADADIAAARAIAQKYGGAEVENSIPKIIRANPFGPLNSILGPQGERWLPIHGLLPHSRAKPCYDAIEEFFSQNSAEMEKFGIYYGTLIAAVGGINGAGVVIEPCLYWPDERNPLIEKTVESDHLSKLPTWPHDDEIWNIVKKYKQAIIDIFAAHGASHFQIGRAYPYVKSLDAPALALLQSIKQHVDSHGKMNPGSLGLNDGK</sequence>
<dbReference type="KEGG" id="sphl:LPB140_01070"/>
<evidence type="ECO:0000256" key="3">
    <source>
        <dbReference type="ARBA" id="ARBA00022827"/>
    </source>
</evidence>
<dbReference type="PANTHER" id="PTHR11748:SF111">
    <property type="entry name" value="D-LACTATE DEHYDROGENASE, MITOCHONDRIAL-RELATED"/>
    <property type="match status" value="1"/>
</dbReference>
<dbReference type="GO" id="GO:0071949">
    <property type="term" value="F:FAD binding"/>
    <property type="evidence" value="ECO:0007669"/>
    <property type="project" value="InterPro"/>
</dbReference>
<dbReference type="SUPFAM" id="SSF55103">
    <property type="entry name" value="FAD-linked oxidases, C-terminal domain"/>
    <property type="match status" value="1"/>
</dbReference>
<dbReference type="GO" id="GO:0008720">
    <property type="term" value="F:D-lactate dehydrogenase (NAD+) activity"/>
    <property type="evidence" value="ECO:0007669"/>
    <property type="project" value="TreeGrafter"/>
</dbReference>
<dbReference type="Pfam" id="PF01565">
    <property type="entry name" value="FAD_binding_4"/>
    <property type="match status" value="1"/>
</dbReference>
<dbReference type="PROSITE" id="PS51387">
    <property type="entry name" value="FAD_PCMH"/>
    <property type="match status" value="1"/>
</dbReference>
<accession>A0A1L3J966</accession>
<evidence type="ECO:0000313" key="6">
    <source>
        <dbReference type="Proteomes" id="UP000242561"/>
    </source>
</evidence>
<organism evidence="5 6">
    <name type="scientific">Sphingorhabdus lutea</name>
    <dbReference type="NCBI Taxonomy" id="1913578"/>
    <lineage>
        <taxon>Bacteria</taxon>
        <taxon>Pseudomonadati</taxon>
        <taxon>Pseudomonadota</taxon>
        <taxon>Alphaproteobacteria</taxon>
        <taxon>Sphingomonadales</taxon>
        <taxon>Sphingomonadaceae</taxon>
        <taxon>Sphingorhabdus</taxon>
    </lineage>
</organism>
<dbReference type="InterPro" id="IPR036318">
    <property type="entry name" value="FAD-bd_PCMH-like_sf"/>
</dbReference>
<dbReference type="RefSeq" id="WP_072558306.1">
    <property type="nucleotide sequence ID" value="NZ_CP018154.1"/>
</dbReference>
<dbReference type="PANTHER" id="PTHR11748">
    <property type="entry name" value="D-LACTATE DEHYDROGENASE"/>
    <property type="match status" value="1"/>
</dbReference>
<gene>
    <name evidence="5" type="ORF">LPB140_01070</name>
</gene>
<dbReference type="EMBL" id="CP018154">
    <property type="protein sequence ID" value="APG61660.1"/>
    <property type="molecule type" value="Genomic_DNA"/>
</dbReference>
<comment type="similarity">
    <text evidence="1">Belongs to the FAD-binding oxidoreductase/transferase type 4 family.</text>
</comment>
<dbReference type="SUPFAM" id="SSF56176">
    <property type="entry name" value="FAD-binding/transporter-associated domain-like"/>
    <property type="match status" value="1"/>
</dbReference>
<protein>
    <recommendedName>
        <fullName evidence="4">FAD-binding PCMH-type domain-containing protein</fullName>
    </recommendedName>
</protein>
<dbReference type="InterPro" id="IPR016164">
    <property type="entry name" value="FAD-linked_Oxase-like_C"/>
</dbReference>
<feature type="domain" description="FAD-binding PCMH-type" evidence="4">
    <location>
        <begin position="43"/>
        <end position="223"/>
    </location>
</feature>
<name>A0A1L3J966_9SPHN</name>
<proteinExistence type="inferred from homology"/>
<dbReference type="InterPro" id="IPR016166">
    <property type="entry name" value="FAD-bd_PCMH"/>
</dbReference>
<dbReference type="InterPro" id="IPR016169">
    <property type="entry name" value="FAD-bd_PCMH_sub2"/>
</dbReference>
<evidence type="ECO:0000256" key="2">
    <source>
        <dbReference type="ARBA" id="ARBA00022630"/>
    </source>
</evidence>
<evidence type="ECO:0000313" key="5">
    <source>
        <dbReference type="EMBL" id="APG61660.1"/>
    </source>
</evidence>
<dbReference type="STRING" id="1913578.LPB140_01070"/>
<evidence type="ECO:0000259" key="4">
    <source>
        <dbReference type="PROSITE" id="PS51387"/>
    </source>
</evidence>
<reference evidence="5 6" key="1">
    <citation type="submission" date="2016-11" db="EMBL/GenBank/DDBJ databases">
        <title>Sphingorhabdus sp. LPB0140, isolated from marine environment.</title>
        <authorList>
            <person name="Kim E."/>
            <person name="Yi H."/>
        </authorList>
    </citation>
    <scope>NUCLEOTIDE SEQUENCE [LARGE SCALE GENOMIC DNA]</scope>
    <source>
        <strain evidence="5 6">LPB0140</strain>
    </source>
</reference>